<dbReference type="Proteomes" id="UP001055879">
    <property type="component" value="Linkage Group LG11"/>
</dbReference>
<reference evidence="2" key="1">
    <citation type="journal article" date="2022" name="Mol. Ecol. Resour.">
        <title>The genomes of chicory, endive, great burdock and yacon provide insights into Asteraceae palaeo-polyploidization history and plant inulin production.</title>
        <authorList>
            <person name="Fan W."/>
            <person name="Wang S."/>
            <person name="Wang H."/>
            <person name="Wang A."/>
            <person name="Jiang F."/>
            <person name="Liu H."/>
            <person name="Zhao H."/>
            <person name="Xu D."/>
            <person name="Zhang Y."/>
        </authorList>
    </citation>
    <scope>NUCLEOTIDE SEQUENCE [LARGE SCALE GENOMIC DNA]</scope>
    <source>
        <strain evidence="2">cv. Niubang</strain>
    </source>
</reference>
<dbReference type="EMBL" id="CM042057">
    <property type="protein sequence ID" value="KAI3693433.1"/>
    <property type="molecule type" value="Genomic_DNA"/>
</dbReference>
<gene>
    <name evidence="1" type="ORF">L6452_33268</name>
</gene>
<reference evidence="1 2" key="2">
    <citation type="journal article" date="2022" name="Mol. Ecol. Resour.">
        <title>The genomes of chicory, endive, great burdock and yacon provide insights into Asteraceae paleo-polyploidization history and plant inulin production.</title>
        <authorList>
            <person name="Fan W."/>
            <person name="Wang S."/>
            <person name="Wang H."/>
            <person name="Wang A."/>
            <person name="Jiang F."/>
            <person name="Liu H."/>
            <person name="Zhao H."/>
            <person name="Xu D."/>
            <person name="Zhang Y."/>
        </authorList>
    </citation>
    <scope>NUCLEOTIDE SEQUENCE [LARGE SCALE GENOMIC DNA]</scope>
    <source>
        <strain evidence="2">cv. Niubang</strain>
    </source>
</reference>
<keyword evidence="2" id="KW-1185">Reference proteome</keyword>
<evidence type="ECO:0000313" key="2">
    <source>
        <dbReference type="Proteomes" id="UP001055879"/>
    </source>
</evidence>
<proteinExistence type="predicted"/>
<protein>
    <submittedName>
        <fullName evidence="1">Uncharacterized protein</fullName>
    </submittedName>
</protein>
<sequence>MAGGIKSWFHWSFGVVVNEICRQHCEGVVHTSMAMLLTMVLSVFLFTFKPTLQLLLGIIICIMSLHMYFAPPSTLVDLPLAVKAAPQSGIEVSVNRITDS</sequence>
<organism evidence="1 2">
    <name type="scientific">Arctium lappa</name>
    <name type="common">Greater burdock</name>
    <name type="synonym">Lappa major</name>
    <dbReference type="NCBI Taxonomy" id="4217"/>
    <lineage>
        <taxon>Eukaryota</taxon>
        <taxon>Viridiplantae</taxon>
        <taxon>Streptophyta</taxon>
        <taxon>Embryophyta</taxon>
        <taxon>Tracheophyta</taxon>
        <taxon>Spermatophyta</taxon>
        <taxon>Magnoliopsida</taxon>
        <taxon>eudicotyledons</taxon>
        <taxon>Gunneridae</taxon>
        <taxon>Pentapetalae</taxon>
        <taxon>asterids</taxon>
        <taxon>campanulids</taxon>
        <taxon>Asterales</taxon>
        <taxon>Asteraceae</taxon>
        <taxon>Carduoideae</taxon>
        <taxon>Cardueae</taxon>
        <taxon>Arctiinae</taxon>
        <taxon>Arctium</taxon>
    </lineage>
</organism>
<comment type="caution">
    <text evidence="1">The sequence shown here is derived from an EMBL/GenBank/DDBJ whole genome shotgun (WGS) entry which is preliminary data.</text>
</comment>
<evidence type="ECO:0000313" key="1">
    <source>
        <dbReference type="EMBL" id="KAI3693433.1"/>
    </source>
</evidence>
<name>A0ACB8Z746_ARCLA</name>
<accession>A0ACB8Z746</accession>